<organism evidence="1 2">
    <name type="scientific">Aspergillus cavernicola</name>
    <dbReference type="NCBI Taxonomy" id="176166"/>
    <lineage>
        <taxon>Eukaryota</taxon>
        <taxon>Fungi</taxon>
        <taxon>Dikarya</taxon>
        <taxon>Ascomycota</taxon>
        <taxon>Pezizomycotina</taxon>
        <taxon>Eurotiomycetes</taxon>
        <taxon>Eurotiomycetidae</taxon>
        <taxon>Eurotiales</taxon>
        <taxon>Aspergillaceae</taxon>
        <taxon>Aspergillus</taxon>
        <taxon>Aspergillus subgen. Nidulantes</taxon>
    </lineage>
</organism>
<evidence type="ECO:0000313" key="1">
    <source>
        <dbReference type="EMBL" id="KAL2823146.1"/>
    </source>
</evidence>
<evidence type="ECO:0000313" key="2">
    <source>
        <dbReference type="Proteomes" id="UP001610335"/>
    </source>
</evidence>
<proteinExistence type="predicted"/>
<comment type="caution">
    <text evidence="1">The sequence shown here is derived from an EMBL/GenBank/DDBJ whole genome shotgun (WGS) entry which is preliminary data.</text>
</comment>
<dbReference type="EMBL" id="JBFXLS010000055">
    <property type="protein sequence ID" value="KAL2823146.1"/>
    <property type="molecule type" value="Genomic_DNA"/>
</dbReference>
<protein>
    <submittedName>
        <fullName evidence="1">Uncharacterized protein</fullName>
    </submittedName>
</protein>
<reference evidence="1 2" key="1">
    <citation type="submission" date="2024-07" db="EMBL/GenBank/DDBJ databases">
        <title>Section-level genome sequencing and comparative genomics of Aspergillus sections Usti and Cavernicolus.</title>
        <authorList>
            <consortium name="Lawrence Berkeley National Laboratory"/>
            <person name="Nybo J.L."/>
            <person name="Vesth T.C."/>
            <person name="Theobald S."/>
            <person name="Frisvad J.C."/>
            <person name="Larsen T.O."/>
            <person name="Kjaerboelling I."/>
            <person name="Rothschild-Mancinelli K."/>
            <person name="Lyhne E.K."/>
            <person name="Kogle M.E."/>
            <person name="Barry K."/>
            <person name="Clum A."/>
            <person name="Na H."/>
            <person name="Ledsgaard L."/>
            <person name="Lin J."/>
            <person name="Lipzen A."/>
            <person name="Kuo A."/>
            <person name="Riley R."/>
            <person name="Mondo S."/>
            <person name="LaButti K."/>
            <person name="Haridas S."/>
            <person name="Pangalinan J."/>
            <person name="Salamov A.A."/>
            <person name="Simmons B.A."/>
            <person name="Magnuson J.K."/>
            <person name="Chen J."/>
            <person name="Drula E."/>
            <person name="Henrissat B."/>
            <person name="Wiebenga A."/>
            <person name="Lubbers R.J."/>
            <person name="Gomes A.C."/>
            <person name="Makela M.R."/>
            <person name="Stajich J."/>
            <person name="Grigoriev I.V."/>
            <person name="Mortensen U.H."/>
            <person name="De vries R.P."/>
            <person name="Baker S.E."/>
            <person name="Andersen M.R."/>
        </authorList>
    </citation>
    <scope>NUCLEOTIDE SEQUENCE [LARGE SCALE GENOMIC DNA]</scope>
    <source>
        <strain evidence="1 2">CBS 600.67</strain>
    </source>
</reference>
<dbReference type="Proteomes" id="UP001610335">
    <property type="component" value="Unassembled WGS sequence"/>
</dbReference>
<gene>
    <name evidence="1" type="ORF">BDW59DRAFT_99624</name>
</gene>
<accession>A0ABR4I5V2</accession>
<sequence>MDPSPSKSLLAACANPDSLFTTPQNDILRIIYRDFHQDIDRLQRAYSLRDNKNN</sequence>
<keyword evidence="2" id="KW-1185">Reference proteome</keyword>
<name>A0ABR4I5V2_9EURO</name>